<dbReference type="EMBL" id="SOCP01000017">
    <property type="protein sequence ID" value="TDV42550.1"/>
    <property type="molecule type" value="Genomic_DNA"/>
</dbReference>
<proteinExistence type="inferred from homology"/>
<protein>
    <submittedName>
        <fullName evidence="3">Nucleotide-binding universal stress UspA family protein</fullName>
    </submittedName>
</protein>
<evidence type="ECO:0000259" key="2">
    <source>
        <dbReference type="Pfam" id="PF00582"/>
    </source>
</evidence>
<evidence type="ECO:0000256" key="1">
    <source>
        <dbReference type="ARBA" id="ARBA00008791"/>
    </source>
</evidence>
<evidence type="ECO:0000313" key="4">
    <source>
        <dbReference type="Proteomes" id="UP000294927"/>
    </source>
</evidence>
<dbReference type="Pfam" id="PF00582">
    <property type="entry name" value="Usp"/>
    <property type="match status" value="2"/>
</dbReference>
<keyword evidence="4" id="KW-1185">Reference proteome</keyword>
<dbReference type="Proteomes" id="UP000294927">
    <property type="component" value="Unassembled WGS sequence"/>
</dbReference>
<name>A0A4R7V150_9PSEU</name>
<dbReference type="InterPro" id="IPR006016">
    <property type="entry name" value="UspA"/>
</dbReference>
<dbReference type="InterPro" id="IPR006015">
    <property type="entry name" value="Universal_stress_UspA"/>
</dbReference>
<reference evidence="3 4" key="1">
    <citation type="submission" date="2019-03" db="EMBL/GenBank/DDBJ databases">
        <title>Genomic Encyclopedia of Archaeal and Bacterial Type Strains, Phase II (KMG-II): from individual species to whole genera.</title>
        <authorList>
            <person name="Goeker M."/>
        </authorList>
    </citation>
    <scope>NUCLEOTIDE SEQUENCE [LARGE SCALE GENOMIC DNA]</scope>
    <source>
        <strain evidence="3 4">DSM 45499</strain>
    </source>
</reference>
<comment type="similarity">
    <text evidence="1">Belongs to the universal stress protein A family.</text>
</comment>
<dbReference type="Gene3D" id="3.40.50.620">
    <property type="entry name" value="HUPs"/>
    <property type="match status" value="2"/>
</dbReference>
<feature type="domain" description="UspA" evidence="2">
    <location>
        <begin position="155"/>
        <end position="273"/>
    </location>
</feature>
<dbReference type="AlphaFoldDB" id="A0A4R7V150"/>
<dbReference type="PANTHER" id="PTHR46268">
    <property type="entry name" value="STRESS RESPONSE PROTEIN NHAX"/>
    <property type="match status" value="1"/>
</dbReference>
<feature type="domain" description="UspA" evidence="2">
    <location>
        <begin position="10"/>
        <end position="143"/>
    </location>
</feature>
<gene>
    <name evidence="3" type="ORF">CLV71_11719</name>
</gene>
<sequence length="287" mass="29857">MAANDEGRLVVAGVSTFDSRRSLVAFAAAEAAARDAELRLLTARPGPAAPDQYLPADPAPEYRAQAERQLTEMVRYVRDGLPGVAVSTDLATGPPASVLRAAAENAALLVVGADDASPFVEAISGSIPGDLLTTAPCPLAVVPRREWTTPASAPVVVALDGHGTSRAAVAYAFAAAARAHRPLTAVHCLPPGPYDTSRNAARALAGFGEQYPDVAVEDEIVRGDPRYVLADASRDAALLVLGSRGRGRLASGLFGSVSRHLIRESACPVVVARPNHESRQNDARAFG</sequence>
<evidence type="ECO:0000313" key="3">
    <source>
        <dbReference type="EMBL" id="TDV42550.1"/>
    </source>
</evidence>
<dbReference type="SUPFAM" id="SSF52402">
    <property type="entry name" value="Adenine nucleotide alpha hydrolases-like"/>
    <property type="match status" value="2"/>
</dbReference>
<comment type="caution">
    <text evidence="3">The sequence shown here is derived from an EMBL/GenBank/DDBJ whole genome shotgun (WGS) entry which is preliminary data.</text>
</comment>
<organism evidence="3 4">
    <name type="scientific">Actinophytocola oryzae</name>
    <dbReference type="NCBI Taxonomy" id="502181"/>
    <lineage>
        <taxon>Bacteria</taxon>
        <taxon>Bacillati</taxon>
        <taxon>Actinomycetota</taxon>
        <taxon>Actinomycetes</taxon>
        <taxon>Pseudonocardiales</taxon>
        <taxon>Pseudonocardiaceae</taxon>
    </lineage>
</organism>
<dbReference type="InterPro" id="IPR014729">
    <property type="entry name" value="Rossmann-like_a/b/a_fold"/>
</dbReference>
<dbReference type="PANTHER" id="PTHR46268:SF6">
    <property type="entry name" value="UNIVERSAL STRESS PROTEIN UP12"/>
    <property type="match status" value="1"/>
</dbReference>
<dbReference type="RefSeq" id="WP_208297899.1">
    <property type="nucleotide sequence ID" value="NZ_SOCP01000017.1"/>
</dbReference>
<accession>A0A4R7V150</accession>
<dbReference type="PRINTS" id="PR01438">
    <property type="entry name" value="UNVRSLSTRESS"/>
</dbReference>